<dbReference type="InterPro" id="IPR014729">
    <property type="entry name" value="Rossmann-like_a/b/a_fold"/>
</dbReference>
<keyword evidence="3" id="KW-1185">Reference proteome</keyword>
<evidence type="ECO:0000313" key="3">
    <source>
        <dbReference type="Proteomes" id="UP001424741"/>
    </source>
</evidence>
<comment type="caution">
    <text evidence="2">The sequence shown here is derived from an EMBL/GenBank/DDBJ whole genome shotgun (WGS) entry which is preliminary data.</text>
</comment>
<name>A0ABP9V1Z2_9BACT</name>
<protein>
    <recommendedName>
        <fullName evidence="1">DUF218 domain-containing protein</fullName>
    </recommendedName>
</protein>
<feature type="domain" description="DUF218" evidence="1">
    <location>
        <begin position="50"/>
        <end position="178"/>
    </location>
</feature>
<accession>A0ABP9V1Z2</accession>
<dbReference type="PANTHER" id="PTHR30336:SF20">
    <property type="entry name" value="DUF218 DOMAIN-CONTAINING PROTEIN"/>
    <property type="match status" value="1"/>
</dbReference>
<dbReference type="PANTHER" id="PTHR30336">
    <property type="entry name" value="INNER MEMBRANE PROTEIN, PROBABLE PERMEASE"/>
    <property type="match status" value="1"/>
</dbReference>
<dbReference type="Pfam" id="PF02698">
    <property type="entry name" value="DUF218"/>
    <property type="match status" value="1"/>
</dbReference>
<dbReference type="Proteomes" id="UP001424741">
    <property type="component" value="Unassembled WGS sequence"/>
</dbReference>
<proteinExistence type="predicted"/>
<evidence type="ECO:0000259" key="1">
    <source>
        <dbReference type="Pfam" id="PF02698"/>
    </source>
</evidence>
<dbReference type="Gene3D" id="3.40.50.620">
    <property type="entry name" value="HUPs"/>
    <property type="match status" value="1"/>
</dbReference>
<dbReference type="InterPro" id="IPR003848">
    <property type="entry name" value="DUF218"/>
</dbReference>
<dbReference type="EMBL" id="BAABRL010000009">
    <property type="protein sequence ID" value="GAA5496696.1"/>
    <property type="molecule type" value="Genomic_DNA"/>
</dbReference>
<gene>
    <name evidence="2" type="ORF">Rhal01_02881</name>
</gene>
<dbReference type="InterPro" id="IPR051599">
    <property type="entry name" value="Cell_Envelope_Assoc"/>
</dbReference>
<evidence type="ECO:0000313" key="2">
    <source>
        <dbReference type="EMBL" id="GAA5496696.1"/>
    </source>
</evidence>
<dbReference type="CDD" id="cd06259">
    <property type="entry name" value="YdcF-like"/>
    <property type="match status" value="1"/>
</dbReference>
<sequence length="205" mass="23917">MSKRNTKRTSRLKKWCKRFLFVLLILTVYASWQIWDIHRYGHVDDGGQADCAIVLGAAAYYNKPSPVFKARIDHAIKLYKEGRVKKIILTGGFGKDAEFAESEVAYEYCLKNGIPDKDLYKETESKTTEQNIVQAKKLMDKFGLESALLVSDPWHLKRAHAIAEKYEMQNRPSATLTTMYKSDESRLKFLMREFYYIHVWRFADL</sequence>
<dbReference type="RefSeq" id="WP_346189320.1">
    <property type="nucleotide sequence ID" value="NZ_BAABRL010000009.1"/>
</dbReference>
<organism evidence="2 3">
    <name type="scientific">Rubritalea halochordaticola</name>
    <dbReference type="NCBI Taxonomy" id="714537"/>
    <lineage>
        <taxon>Bacteria</taxon>
        <taxon>Pseudomonadati</taxon>
        <taxon>Verrucomicrobiota</taxon>
        <taxon>Verrucomicrobiia</taxon>
        <taxon>Verrucomicrobiales</taxon>
        <taxon>Rubritaleaceae</taxon>
        <taxon>Rubritalea</taxon>
    </lineage>
</organism>
<reference evidence="2 3" key="1">
    <citation type="submission" date="2024-02" db="EMBL/GenBank/DDBJ databases">
        <title>Rubritalea halochordaticola NBRC 107102.</title>
        <authorList>
            <person name="Ichikawa N."/>
            <person name="Katano-Makiyama Y."/>
            <person name="Hidaka K."/>
        </authorList>
    </citation>
    <scope>NUCLEOTIDE SEQUENCE [LARGE SCALE GENOMIC DNA]</scope>
    <source>
        <strain evidence="2 3">NBRC 107102</strain>
    </source>
</reference>